<keyword evidence="5 18" id="KW-0808">Transferase</keyword>
<dbReference type="GO" id="GO:0016301">
    <property type="term" value="F:kinase activity"/>
    <property type="evidence" value="ECO:0007669"/>
    <property type="project" value="UniProtKB-UniRule"/>
</dbReference>
<dbReference type="GO" id="GO:0046872">
    <property type="term" value="F:metal ion binding"/>
    <property type="evidence" value="ECO:0007669"/>
    <property type="project" value="UniProtKB-UniRule"/>
</dbReference>
<dbReference type="Gene3D" id="3.50.30.10">
    <property type="entry name" value="Phosphohistidine domain"/>
    <property type="match status" value="1"/>
</dbReference>
<dbReference type="NCBIfam" id="NF004531">
    <property type="entry name" value="PRK05878.1"/>
    <property type="match status" value="1"/>
</dbReference>
<dbReference type="PROSITE" id="PS00370">
    <property type="entry name" value="PEP_ENZYMES_PHOS_SITE"/>
    <property type="match status" value="1"/>
</dbReference>
<dbReference type="SUPFAM" id="SSF56059">
    <property type="entry name" value="Glutathione synthetase ATP-binding domain-like"/>
    <property type="match status" value="1"/>
</dbReference>
<feature type="binding site" evidence="13">
    <location>
        <position position="772"/>
    </location>
    <ligand>
        <name>substrate</name>
    </ligand>
</feature>
<sequence length="885" mass="98131">MPKYVYLFKEGRADMRALLGGKGANLAEMTNIGLPVPPGMTISTEACKEYYHIGGKMPAGIMDEVKQYLTTVEEQTGKKFGDLSNPLLVSVRSGAMFSMPGMMDTILNLGLNEQTVQSLASNTDNLRFAYDAFRRFIQMFGDVVLELPKHEFENLLHRQKEEQGVTYDQELTSESLRKVINNYKEMIESETGHPFPEDPMVQLTMAIEAVFRSWNNDRAIIYRNLNKIPHDLGTAVNVQSMVFGNMGNDSGTGVAFTRNPSTGENVLYGEFLTNAQGEDVVAGIRTPRPIAQLKEEMPVIYDQFEKIADLLERHYKNMQDIEFTIERGRLYILQTRNGKRTAQASVRVAYEMAKEGLITKQAALLLVEPNQLDQLLHRQIDSGAKLNVIAKGLPASPGAASGKVVFDSDEAERMGKTGAKVLLVRMETTPDDIHGIVAAQGILTSRGGMTSHAAVVARGMGKPCVCGCEPIRIDYAKEEFTVGQLTVKKGDIISIDGSSGQVILGEVPMKEPEISSEYSIVLSWADEYKRLEVRANADTPEDAKKAREFGATGIGLTRTEHMFMGQERLPFVQQMILAETLEERLEALSHLLPMQQGDFYGILKAMEGYPVCIRLLDPPLHEFLPSQEELLIETTELKITGKDPKLLAEKQQLLKKVRALHEFNPMLGHRGCRLGITFPEIYEMQIQAIFNATVELTKEGYNVLPEVEIPLTIDVNEMKIFKEKIVAIAEAAMSAANAKFHYSVGTMIELPRAALLADELAEYSEFFSFGTNDLTQTTFGFSRDDAEGKFLPNYVERKILKENPFIVLDQKGVGKLMRIAVEGGRKARPGLLIGICGEHGGEPSSVAFCHQIGLDFVSCSPYRVPLARLAAAQAAITDHEIIGTR</sequence>
<dbReference type="Pfam" id="PF00391">
    <property type="entry name" value="PEP-utilizers"/>
    <property type="match status" value="1"/>
</dbReference>
<dbReference type="InterPro" id="IPR010121">
    <property type="entry name" value="Pyruvate_phosphate_dikinase"/>
</dbReference>
<feature type="active site" description="Tele-phosphohistidine intermediate" evidence="12">
    <location>
        <position position="452"/>
    </location>
</feature>
<feature type="binding site" evidence="13">
    <location>
        <position position="771"/>
    </location>
    <ligand>
        <name>substrate</name>
    </ligand>
</feature>
<comment type="similarity">
    <text evidence="2 11">Belongs to the PEP-utilizing enzyme family.</text>
</comment>
<keyword evidence="9" id="KW-0067">ATP-binding</keyword>
<dbReference type="PANTHER" id="PTHR22931">
    <property type="entry name" value="PHOSPHOENOLPYRUVATE DIKINASE-RELATED"/>
    <property type="match status" value="1"/>
</dbReference>
<dbReference type="PIRSF" id="PIRSF000853">
    <property type="entry name" value="PPDK"/>
    <property type="match status" value="1"/>
</dbReference>
<protein>
    <recommendedName>
        <fullName evidence="4 11">Pyruvate, phosphate dikinase</fullName>
        <ecNumber evidence="3 11">2.7.9.1</ecNumber>
    </recommendedName>
</protein>
<evidence type="ECO:0000256" key="10">
    <source>
        <dbReference type="ARBA" id="ARBA00022842"/>
    </source>
</evidence>
<dbReference type="InterPro" id="IPR000121">
    <property type="entry name" value="PEP_util_C"/>
</dbReference>
<dbReference type="Gene3D" id="1.20.80.30">
    <property type="match status" value="1"/>
</dbReference>
<evidence type="ECO:0000256" key="8">
    <source>
        <dbReference type="ARBA" id="ARBA00022777"/>
    </source>
</evidence>
<dbReference type="GO" id="GO:0050242">
    <property type="term" value="F:pyruvate, phosphate dikinase activity"/>
    <property type="evidence" value="ECO:0007669"/>
    <property type="project" value="UniProtKB-UniRule"/>
</dbReference>
<feature type="binding site" evidence="13">
    <location>
        <position position="558"/>
    </location>
    <ligand>
        <name>substrate</name>
    </ligand>
</feature>
<feature type="domain" description="Pyruvate phosphate dikinase AMP/ATP-binding" evidence="16">
    <location>
        <begin position="18"/>
        <end position="52"/>
    </location>
</feature>
<dbReference type="EMBL" id="AP018449">
    <property type="protein sequence ID" value="BBB92316.1"/>
    <property type="molecule type" value="Genomic_DNA"/>
</dbReference>
<dbReference type="Gene3D" id="3.20.20.60">
    <property type="entry name" value="Phosphoenolpyruvate-binding domains"/>
    <property type="match status" value="1"/>
</dbReference>
<dbReference type="KEGG" id="mana:MAMMFC1_03001"/>
<evidence type="ECO:0000313" key="19">
    <source>
        <dbReference type="Proteomes" id="UP000276437"/>
    </source>
</evidence>
<dbReference type="Gene3D" id="3.30.470.20">
    <property type="entry name" value="ATP-grasp fold, B domain"/>
    <property type="match status" value="1"/>
</dbReference>
<feature type="domain" description="Pyruvate phosphate dikinase AMP/ATP-binding" evidence="16">
    <location>
        <begin position="303"/>
        <end position="355"/>
    </location>
</feature>
<evidence type="ECO:0000256" key="14">
    <source>
        <dbReference type="PIRSR" id="PIRSR000853-3"/>
    </source>
</evidence>
<keyword evidence="8 18" id="KW-0418">Kinase</keyword>
<feature type="binding site" evidence="13">
    <location>
        <position position="614"/>
    </location>
    <ligand>
        <name>substrate</name>
    </ligand>
</feature>
<dbReference type="InterPro" id="IPR015813">
    <property type="entry name" value="Pyrv/PenolPyrv_kinase-like_dom"/>
</dbReference>
<feature type="binding site" evidence="13">
    <location>
        <position position="773"/>
    </location>
    <ligand>
        <name>substrate</name>
    </ligand>
</feature>
<proteinExistence type="inferred from homology"/>
<comment type="catalytic activity">
    <reaction evidence="11">
        <text>pyruvate + phosphate + ATP = phosphoenolpyruvate + AMP + diphosphate + H(+)</text>
        <dbReference type="Rhea" id="RHEA:10756"/>
        <dbReference type="ChEBI" id="CHEBI:15361"/>
        <dbReference type="ChEBI" id="CHEBI:15378"/>
        <dbReference type="ChEBI" id="CHEBI:30616"/>
        <dbReference type="ChEBI" id="CHEBI:33019"/>
        <dbReference type="ChEBI" id="CHEBI:43474"/>
        <dbReference type="ChEBI" id="CHEBI:58702"/>
        <dbReference type="ChEBI" id="CHEBI:456215"/>
        <dbReference type="EC" id="2.7.9.1"/>
    </reaction>
</comment>
<evidence type="ECO:0000313" key="18">
    <source>
        <dbReference type="EMBL" id="BBB92316.1"/>
    </source>
</evidence>
<evidence type="ECO:0000259" key="17">
    <source>
        <dbReference type="Pfam" id="PF02896"/>
    </source>
</evidence>
<evidence type="ECO:0000259" key="16">
    <source>
        <dbReference type="Pfam" id="PF01326"/>
    </source>
</evidence>
<evidence type="ECO:0000256" key="9">
    <source>
        <dbReference type="ARBA" id="ARBA00022840"/>
    </source>
</evidence>
<dbReference type="AlphaFoldDB" id="A0A348AML8"/>
<name>A0A348AML8_9FIRM</name>
<feature type="binding site" evidence="13">
    <location>
        <position position="770"/>
    </location>
    <ligand>
        <name>substrate</name>
    </ligand>
</feature>
<dbReference type="InterPro" id="IPR018274">
    <property type="entry name" value="PEP_util_AS"/>
</dbReference>
<dbReference type="Gene3D" id="1.10.189.10">
    <property type="entry name" value="Pyruvate Phosphate Dikinase, domain 2"/>
    <property type="match status" value="1"/>
</dbReference>
<evidence type="ECO:0000256" key="12">
    <source>
        <dbReference type="PIRSR" id="PIRSR000853-1"/>
    </source>
</evidence>
<dbReference type="Proteomes" id="UP000276437">
    <property type="component" value="Chromosome"/>
</dbReference>
<feature type="binding site" evidence="14">
    <location>
        <position position="749"/>
    </location>
    <ligand>
        <name>Mg(2+)</name>
        <dbReference type="ChEBI" id="CHEBI:18420"/>
    </ligand>
</feature>
<dbReference type="InterPro" id="IPR013815">
    <property type="entry name" value="ATP_grasp_subdomain_1"/>
</dbReference>
<evidence type="ECO:0000256" key="5">
    <source>
        <dbReference type="ARBA" id="ARBA00022679"/>
    </source>
</evidence>
<dbReference type="PANTHER" id="PTHR22931:SF9">
    <property type="entry name" value="PYRUVATE, PHOSPHATE DIKINASE 1, CHLOROPLASTIC"/>
    <property type="match status" value="1"/>
</dbReference>
<evidence type="ECO:0000256" key="6">
    <source>
        <dbReference type="ARBA" id="ARBA00022723"/>
    </source>
</evidence>
<evidence type="ECO:0000259" key="15">
    <source>
        <dbReference type="Pfam" id="PF00391"/>
    </source>
</evidence>
<dbReference type="SUPFAM" id="SSF52009">
    <property type="entry name" value="Phosphohistidine domain"/>
    <property type="match status" value="1"/>
</dbReference>
<dbReference type="InterPro" id="IPR002192">
    <property type="entry name" value="PPDK_AMP/ATP-bd"/>
</dbReference>
<gene>
    <name evidence="18" type="primary">ppdK</name>
    <name evidence="18" type="ORF">MAMMFC1_03001</name>
</gene>
<dbReference type="EC" id="2.7.9.1" evidence="3 11"/>
<dbReference type="NCBIfam" id="TIGR01828">
    <property type="entry name" value="pyru_phos_dikin"/>
    <property type="match status" value="1"/>
</dbReference>
<dbReference type="RefSeq" id="WP_126309221.1">
    <property type="nucleotide sequence ID" value="NZ_AP018449.1"/>
</dbReference>
<dbReference type="InterPro" id="IPR036637">
    <property type="entry name" value="Phosphohistidine_dom_sf"/>
</dbReference>
<dbReference type="InterPro" id="IPR023151">
    <property type="entry name" value="PEP_util_CS"/>
</dbReference>
<dbReference type="GO" id="GO:0005524">
    <property type="term" value="F:ATP binding"/>
    <property type="evidence" value="ECO:0007669"/>
    <property type="project" value="UniProtKB-UniRule"/>
</dbReference>
<organism evidence="18 19">
    <name type="scientific">Methylomusa anaerophila</name>
    <dbReference type="NCBI Taxonomy" id="1930071"/>
    <lineage>
        <taxon>Bacteria</taxon>
        <taxon>Bacillati</taxon>
        <taxon>Bacillota</taxon>
        <taxon>Negativicutes</taxon>
        <taxon>Selenomonadales</taxon>
        <taxon>Sporomusaceae</taxon>
        <taxon>Methylomusa</taxon>
    </lineage>
</organism>
<reference evidence="18 19" key="1">
    <citation type="journal article" date="2018" name="Int. J. Syst. Evol. Microbiol.">
        <title>Methylomusa anaerophila gen. nov., sp. nov., an anaerobic methanol-utilizing bacterium isolated from a microbial fuel cell.</title>
        <authorList>
            <person name="Amano N."/>
            <person name="Yamamuro A."/>
            <person name="Miyahara M."/>
            <person name="Kouzuma A."/>
            <person name="Abe T."/>
            <person name="Watanabe K."/>
        </authorList>
    </citation>
    <scope>NUCLEOTIDE SEQUENCE [LARGE SCALE GENOMIC DNA]</scope>
    <source>
        <strain evidence="18 19">MMFC1</strain>
    </source>
</reference>
<evidence type="ECO:0000256" key="4">
    <source>
        <dbReference type="ARBA" id="ARBA00020138"/>
    </source>
</evidence>
<keyword evidence="19" id="KW-1185">Reference proteome</keyword>
<dbReference type="Pfam" id="PF01326">
    <property type="entry name" value="PPDK_N"/>
    <property type="match status" value="3"/>
</dbReference>
<feature type="domain" description="PEP-utilising enzyme C-terminal" evidence="17">
    <location>
        <begin position="522"/>
        <end position="874"/>
    </location>
</feature>
<evidence type="ECO:0000256" key="7">
    <source>
        <dbReference type="ARBA" id="ARBA00022741"/>
    </source>
</evidence>
<dbReference type="OrthoDB" id="9765468at2"/>
<accession>A0A348AML8</accession>
<evidence type="ECO:0000256" key="1">
    <source>
        <dbReference type="ARBA" id="ARBA00001946"/>
    </source>
</evidence>
<dbReference type="Gene3D" id="3.30.1490.20">
    <property type="entry name" value="ATP-grasp fold, A domain"/>
    <property type="match status" value="1"/>
</dbReference>
<feature type="binding site" evidence="13">
    <location>
        <position position="749"/>
    </location>
    <ligand>
        <name>substrate</name>
    </ligand>
</feature>
<comment type="cofactor">
    <cofactor evidence="1 11 14">
        <name>Mg(2+)</name>
        <dbReference type="ChEBI" id="CHEBI:18420"/>
    </cofactor>
</comment>
<keyword evidence="18" id="KW-0670">Pyruvate</keyword>
<keyword evidence="6 14" id="KW-0479">Metal-binding</keyword>
<feature type="domain" description="Pyruvate phosphate dikinase AMP/ATP-binding" evidence="16">
    <location>
        <begin position="57"/>
        <end position="300"/>
    </location>
</feature>
<feature type="active site" description="Proton donor" evidence="12">
    <location>
        <position position="836"/>
    </location>
</feature>
<dbReference type="PROSITE" id="PS00742">
    <property type="entry name" value="PEP_ENZYMES_2"/>
    <property type="match status" value="1"/>
</dbReference>
<evidence type="ECO:0000256" key="3">
    <source>
        <dbReference type="ARBA" id="ARBA00011994"/>
    </source>
</evidence>
<keyword evidence="10 14" id="KW-0460">Magnesium</keyword>
<dbReference type="InterPro" id="IPR008279">
    <property type="entry name" value="PEP-util_enz_mobile_dom"/>
</dbReference>
<evidence type="ECO:0000256" key="2">
    <source>
        <dbReference type="ARBA" id="ARBA00007837"/>
    </source>
</evidence>
<feature type="binding site" evidence="14">
    <location>
        <position position="773"/>
    </location>
    <ligand>
        <name>Mg(2+)</name>
        <dbReference type="ChEBI" id="CHEBI:18420"/>
    </ligand>
</feature>
<evidence type="ECO:0000256" key="13">
    <source>
        <dbReference type="PIRSR" id="PIRSR000853-2"/>
    </source>
</evidence>
<keyword evidence="7" id="KW-0547">Nucleotide-binding</keyword>
<dbReference type="Pfam" id="PF02896">
    <property type="entry name" value="PEP-utilizers_C"/>
    <property type="match status" value="1"/>
</dbReference>
<evidence type="ECO:0000256" key="11">
    <source>
        <dbReference type="PIRNR" id="PIRNR000853"/>
    </source>
</evidence>
<dbReference type="SUPFAM" id="SSF51621">
    <property type="entry name" value="Phosphoenolpyruvate/pyruvate domain"/>
    <property type="match status" value="1"/>
</dbReference>
<feature type="domain" description="PEP-utilising enzyme mobile" evidence="15">
    <location>
        <begin position="421"/>
        <end position="500"/>
    </location>
</feature>
<dbReference type="InterPro" id="IPR040442">
    <property type="entry name" value="Pyrv_kinase-like_dom_sf"/>
</dbReference>